<evidence type="ECO:0000256" key="2">
    <source>
        <dbReference type="ARBA" id="ARBA00008465"/>
    </source>
</evidence>
<dbReference type="InterPro" id="IPR016176">
    <property type="entry name" value="Cbl-dep_enz_cat"/>
</dbReference>
<comment type="cofactor">
    <cofactor evidence="1">
        <name>adenosylcob(III)alamin</name>
        <dbReference type="ChEBI" id="CHEBI:18408"/>
    </cofactor>
</comment>
<dbReference type="SUPFAM" id="SSF52242">
    <property type="entry name" value="Cobalamin (vitamin B12)-binding domain"/>
    <property type="match status" value="1"/>
</dbReference>
<dbReference type="Gene3D" id="3.20.20.240">
    <property type="entry name" value="Methylmalonyl-CoA mutase"/>
    <property type="match status" value="2"/>
</dbReference>
<name>A0ABV8X897_9LACT</name>
<dbReference type="PANTHER" id="PTHR48101">
    <property type="entry name" value="METHYLMALONYL-COA MUTASE, MITOCHONDRIAL-RELATED"/>
    <property type="match status" value="1"/>
</dbReference>
<feature type="coiled-coil region" evidence="6">
    <location>
        <begin position="342"/>
        <end position="369"/>
    </location>
</feature>
<evidence type="ECO:0000256" key="1">
    <source>
        <dbReference type="ARBA" id="ARBA00001922"/>
    </source>
</evidence>
<dbReference type="SUPFAM" id="SSF51703">
    <property type="entry name" value="Cobalamin (vitamin B12)-dependent enzymes"/>
    <property type="match status" value="1"/>
</dbReference>
<dbReference type="InterPro" id="IPR036724">
    <property type="entry name" value="Cobalamin-bd_sf"/>
</dbReference>
<reference evidence="9" key="1">
    <citation type="journal article" date="2019" name="Int. J. Syst. Evol. Microbiol.">
        <title>The Global Catalogue of Microorganisms (GCM) 10K type strain sequencing project: providing services to taxonomists for standard genome sequencing and annotation.</title>
        <authorList>
            <consortium name="The Broad Institute Genomics Platform"/>
            <consortium name="The Broad Institute Genome Sequencing Center for Infectious Disease"/>
            <person name="Wu L."/>
            <person name="Ma J."/>
        </authorList>
    </citation>
    <scope>NUCLEOTIDE SEQUENCE [LARGE SCALE GENOMIC DNA]</scope>
    <source>
        <strain evidence="9">CCUG 59778</strain>
    </source>
</reference>
<dbReference type="Gene3D" id="3.40.50.280">
    <property type="entry name" value="Cobalamin-binding domain"/>
    <property type="match status" value="1"/>
</dbReference>
<gene>
    <name evidence="8" type="ORF">ACFOZY_12165</name>
</gene>
<evidence type="ECO:0000256" key="6">
    <source>
        <dbReference type="SAM" id="Coils"/>
    </source>
</evidence>
<organism evidence="8 9">
    <name type="scientific">Chungangia koreensis</name>
    <dbReference type="NCBI Taxonomy" id="752657"/>
    <lineage>
        <taxon>Bacteria</taxon>
        <taxon>Bacillati</taxon>
        <taxon>Bacillota</taxon>
        <taxon>Bacilli</taxon>
        <taxon>Lactobacillales</taxon>
        <taxon>Chungangia</taxon>
    </lineage>
</organism>
<dbReference type="InterPro" id="IPR006099">
    <property type="entry name" value="MeMalonylCoA_mutase_a/b_cat"/>
</dbReference>
<accession>A0ABV8X897</accession>
<feature type="domain" description="Methylmalonyl-CoA mutase alpha/beta chain catalytic" evidence="7">
    <location>
        <begin position="172"/>
        <end position="388"/>
    </location>
</feature>
<proteinExistence type="inferred from homology"/>
<sequence>MTIERLRGTSFTQKTYEAWKVEAEKALKGKPFETLVTETLEGIKLQPLYTKEMVENRDKISAAVRKQKNTGSWTIAQDVFTDTAEQYLLSLKDSLSKGNETIVYKSYGFEWSENQLHELAQLMTEYPIHFYIYDQHDPIIQVFDMIGQKDSVKGFISDPKYLTAFTNLKLIVDTTEIHYMGANTVQELAVALYMVTKSDKYLNRIAVRFQVDTNFFMEMAKLRAFRVLWKALIEAYDTESVPVGLIAETSLRSFSKLDPDVNLLRTGNMAFSAALGGAELITVHPHTILTGTTEKSVRLARNVQLIIREEAHIGKVVDPAGGSYYIESLTAQLAELAWTQFLNIQENGLDQLYAEVESVRKKKEDLLAVRKVSLIGTNKYADPSNEVNTTIAIPVKRLAETYEHLRADGQPPKTALLLFGPLKDVKPRADFVSGFLNVGGISPVWSPSFNDPVESLKWLRDEKIEYAVVCAKDDECPNIVGSLLKLKPESIIDIAGRFDQKVMDAWKKEGLNGCIYNGQHIVEKLASILSLRKEAENR</sequence>
<dbReference type="Pfam" id="PF01642">
    <property type="entry name" value="MM_CoA_mutase"/>
    <property type="match status" value="1"/>
</dbReference>
<dbReference type="RefSeq" id="WP_378155808.1">
    <property type="nucleotide sequence ID" value="NZ_JBHSEC010000019.1"/>
</dbReference>
<comment type="similarity">
    <text evidence="2">Belongs to the methylmalonyl-CoA mutase family.</text>
</comment>
<evidence type="ECO:0000259" key="7">
    <source>
        <dbReference type="Pfam" id="PF01642"/>
    </source>
</evidence>
<keyword evidence="5" id="KW-0170">Cobalt</keyword>
<keyword evidence="6" id="KW-0175">Coiled coil</keyword>
<evidence type="ECO:0000256" key="3">
    <source>
        <dbReference type="ARBA" id="ARBA00022628"/>
    </source>
</evidence>
<evidence type="ECO:0000313" key="9">
    <source>
        <dbReference type="Proteomes" id="UP001595817"/>
    </source>
</evidence>
<dbReference type="EMBL" id="JBHSEC010000019">
    <property type="protein sequence ID" value="MFC4411175.1"/>
    <property type="molecule type" value="Genomic_DNA"/>
</dbReference>
<dbReference type="Proteomes" id="UP001595817">
    <property type="component" value="Unassembled WGS sequence"/>
</dbReference>
<keyword evidence="9" id="KW-1185">Reference proteome</keyword>
<evidence type="ECO:0000313" key="8">
    <source>
        <dbReference type="EMBL" id="MFC4411175.1"/>
    </source>
</evidence>
<keyword evidence="4" id="KW-0413">Isomerase</keyword>
<comment type="caution">
    <text evidence="8">The sequence shown here is derived from an EMBL/GenBank/DDBJ whole genome shotgun (WGS) entry which is preliminary data.</text>
</comment>
<protein>
    <submittedName>
        <fullName evidence="8">Methylmalonyl-CoA mutase family protein</fullName>
    </submittedName>
</protein>
<evidence type="ECO:0000256" key="4">
    <source>
        <dbReference type="ARBA" id="ARBA00023235"/>
    </source>
</evidence>
<evidence type="ECO:0000256" key="5">
    <source>
        <dbReference type="ARBA" id="ARBA00023285"/>
    </source>
</evidence>
<keyword evidence="3" id="KW-0846">Cobalamin</keyword>